<dbReference type="GO" id="GO:0016491">
    <property type="term" value="F:oxidoreductase activity"/>
    <property type="evidence" value="ECO:0007669"/>
    <property type="project" value="UniProtKB-KW"/>
</dbReference>
<dbReference type="Pfam" id="PF00106">
    <property type="entry name" value="adh_short"/>
    <property type="match status" value="1"/>
</dbReference>
<dbReference type="PANTHER" id="PTHR24320">
    <property type="entry name" value="RETINOL DEHYDROGENASE"/>
    <property type="match status" value="1"/>
</dbReference>
<dbReference type="EMBL" id="FNIC01000007">
    <property type="protein sequence ID" value="SDO28858.1"/>
    <property type="molecule type" value="Genomic_DNA"/>
</dbReference>
<dbReference type="AlphaFoldDB" id="A0A1H0IBS9"/>
<comment type="similarity">
    <text evidence="1">Belongs to the short-chain dehydrogenases/reductases (SDR) family.</text>
</comment>
<dbReference type="InterPro" id="IPR036291">
    <property type="entry name" value="NAD(P)-bd_dom_sf"/>
</dbReference>
<dbReference type="PANTHER" id="PTHR24320:SF148">
    <property type="entry name" value="NAD(P)-BINDING ROSSMANN-FOLD SUPERFAMILY PROTEIN"/>
    <property type="match status" value="1"/>
</dbReference>
<reference evidence="3 4" key="1">
    <citation type="submission" date="2016-10" db="EMBL/GenBank/DDBJ databases">
        <authorList>
            <person name="de Groot N.N."/>
        </authorList>
    </citation>
    <scope>NUCLEOTIDE SEQUENCE [LARGE SCALE GENOMIC DNA]</scope>
    <source>
        <strain evidence="3 4">CGMCC 1.11147</strain>
    </source>
</reference>
<evidence type="ECO:0000256" key="2">
    <source>
        <dbReference type="ARBA" id="ARBA00023002"/>
    </source>
</evidence>
<organism evidence="3 4">
    <name type="scientific">Nocardioides szechwanensis</name>
    <dbReference type="NCBI Taxonomy" id="1005944"/>
    <lineage>
        <taxon>Bacteria</taxon>
        <taxon>Bacillati</taxon>
        <taxon>Actinomycetota</taxon>
        <taxon>Actinomycetes</taxon>
        <taxon>Propionibacteriales</taxon>
        <taxon>Nocardioidaceae</taxon>
        <taxon>Nocardioides</taxon>
    </lineage>
</organism>
<evidence type="ECO:0000313" key="3">
    <source>
        <dbReference type="EMBL" id="SDO28858.1"/>
    </source>
</evidence>
<name>A0A1H0IBS9_9ACTN</name>
<dbReference type="InterPro" id="IPR002347">
    <property type="entry name" value="SDR_fam"/>
</dbReference>
<dbReference type="Proteomes" id="UP000199004">
    <property type="component" value="Unassembled WGS sequence"/>
</dbReference>
<sequence length="277" mass="29832">MTGVALVTGVGPGSLGEATAAALREAGWRVLTTTRSSETTLDSHPLELADAGSVAALAAWVPTVTDRLDVLVNNAGVHLDLRSKWREPQLVDGHEVHWRTNYLGTAQLTRLLLPLLLDTAAAQGQARVVNVVSKLHERGRNDWLFGDLTPYDSWAAYGTSKLALVHEAAELERRYGDRGLHGYSLHPGSVYTKVADRGLETAPVLARLRRLAAPLERRALATPEVGARTTVWCATSADAVPGGYHVRSAVAEPSADALDSAVASRLWDAMTEWVDHL</sequence>
<dbReference type="STRING" id="1005944.SAMN05192576_3751"/>
<dbReference type="PRINTS" id="PR00081">
    <property type="entry name" value="GDHRDH"/>
</dbReference>
<evidence type="ECO:0000256" key="1">
    <source>
        <dbReference type="ARBA" id="ARBA00006484"/>
    </source>
</evidence>
<proteinExistence type="inferred from homology"/>
<protein>
    <submittedName>
        <fullName evidence="3">NAD(P)-dependent dehydrogenase, short-chain alcohol dehydrogenase family</fullName>
    </submittedName>
</protein>
<keyword evidence="2" id="KW-0560">Oxidoreductase</keyword>
<dbReference type="Gene3D" id="3.40.50.720">
    <property type="entry name" value="NAD(P)-binding Rossmann-like Domain"/>
    <property type="match status" value="1"/>
</dbReference>
<accession>A0A1H0IBS9</accession>
<evidence type="ECO:0000313" key="4">
    <source>
        <dbReference type="Proteomes" id="UP000199004"/>
    </source>
</evidence>
<dbReference type="RefSeq" id="WP_170254315.1">
    <property type="nucleotide sequence ID" value="NZ_BKAE01000009.1"/>
</dbReference>
<dbReference type="SUPFAM" id="SSF51735">
    <property type="entry name" value="NAD(P)-binding Rossmann-fold domains"/>
    <property type="match status" value="1"/>
</dbReference>
<keyword evidence="4" id="KW-1185">Reference proteome</keyword>
<gene>
    <name evidence="3" type="ORF">SAMN05192576_3751</name>
</gene>